<accession>A0A5S4YQ13</accession>
<name>A0A5S4YQ13_9BRAD</name>
<proteinExistence type="predicted"/>
<organism evidence="1 2">
    <name type="scientific">Bradyrhizobium hipponense</name>
    <dbReference type="NCBI Taxonomy" id="2605638"/>
    <lineage>
        <taxon>Bacteria</taxon>
        <taxon>Pseudomonadati</taxon>
        <taxon>Pseudomonadota</taxon>
        <taxon>Alphaproteobacteria</taxon>
        <taxon>Hyphomicrobiales</taxon>
        <taxon>Nitrobacteraceae</taxon>
        <taxon>Bradyrhizobium</taxon>
    </lineage>
</organism>
<evidence type="ECO:0000313" key="1">
    <source>
        <dbReference type="EMBL" id="TYO65754.1"/>
    </source>
</evidence>
<dbReference type="RefSeq" id="WP_148740213.1">
    <property type="nucleotide sequence ID" value="NZ_VSTH01000049.1"/>
</dbReference>
<dbReference type="Proteomes" id="UP000324797">
    <property type="component" value="Unassembled WGS sequence"/>
</dbReference>
<reference evidence="1 2" key="1">
    <citation type="submission" date="2019-08" db="EMBL/GenBank/DDBJ databases">
        <title>Bradyrhizobium hipponensis sp. nov., a rhizobium isolated from a Lupinus angustifolius root nodule in Tunisia.</title>
        <authorList>
            <person name="Off K."/>
            <person name="Rejili M."/>
            <person name="Mars M."/>
            <person name="Brachmann A."/>
            <person name="Marin M."/>
        </authorList>
    </citation>
    <scope>NUCLEOTIDE SEQUENCE [LARGE SCALE GENOMIC DNA]</scope>
    <source>
        <strain evidence="2">aSej3</strain>
    </source>
</reference>
<dbReference type="AlphaFoldDB" id="A0A5S4YQ13"/>
<gene>
    <name evidence="1" type="ORF">FXV83_15165</name>
</gene>
<comment type="caution">
    <text evidence="1">The sequence shown here is derived from an EMBL/GenBank/DDBJ whole genome shotgun (WGS) entry which is preliminary data.</text>
</comment>
<dbReference type="EMBL" id="VSTH01000049">
    <property type="protein sequence ID" value="TYO65754.1"/>
    <property type="molecule type" value="Genomic_DNA"/>
</dbReference>
<protein>
    <submittedName>
        <fullName evidence="1">Uncharacterized protein</fullName>
    </submittedName>
</protein>
<evidence type="ECO:0000313" key="2">
    <source>
        <dbReference type="Proteomes" id="UP000324797"/>
    </source>
</evidence>
<keyword evidence="2" id="KW-1185">Reference proteome</keyword>
<sequence>MTNYTQEYDDLYGSKYLTANDLHGQQPRREIGKVDLVELKDKDGSTKKKFLAYLKGEDKALVLNKTNATKLAALFGKDRSKWVGVTVELYAEMTPLGKEGVRLRPLPTAAKPGDDMNDAITF</sequence>